<evidence type="ECO:0000313" key="1">
    <source>
        <dbReference type="EMBL" id="KAK3168198.1"/>
    </source>
</evidence>
<accession>A0AAD9Z0E3</accession>
<gene>
    <name evidence="1" type="ORF">OEA41_004644</name>
</gene>
<dbReference type="EMBL" id="JASNWA010000010">
    <property type="protein sequence ID" value="KAK3168198.1"/>
    <property type="molecule type" value="Genomic_DNA"/>
</dbReference>
<protein>
    <submittedName>
        <fullName evidence="1">Uncharacterized protein</fullName>
    </submittedName>
</protein>
<comment type="caution">
    <text evidence="1">The sequence shown here is derived from an EMBL/GenBank/DDBJ whole genome shotgun (WGS) entry which is preliminary data.</text>
</comment>
<dbReference type="Proteomes" id="UP001276659">
    <property type="component" value="Unassembled WGS sequence"/>
</dbReference>
<keyword evidence="2" id="KW-1185">Reference proteome</keyword>
<organism evidence="1 2">
    <name type="scientific">Lepraria neglecta</name>
    <dbReference type="NCBI Taxonomy" id="209136"/>
    <lineage>
        <taxon>Eukaryota</taxon>
        <taxon>Fungi</taxon>
        <taxon>Dikarya</taxon>
        <taxon>Ascomycota</taxon>
        <taxon>Pezizomycotina</taxon>
        <taxon>Lecanoromycetes</taxon>
        <taxon>OSLEUM clade</taxon>
        <taxon>Lecanoromycetidae</taxon>
        <taxon>Lecanorales</taxon>
        <taxon>Lecanorineae</taxon>
        <taxon>Stereocaulaceae</taxon>
        <taxon>Lepraria</taxon>
    </lineage>
</organism>
<proteinExistence type="predicted"/>
<dbReference type="AlphaFoldDB" id="A0AAD9Z0E3"/>
<evidence type="ECO:0000313" key="2">
    <source>
        <dbReference type="Proteomes" id="UP001276659"/>
    </source>
</evidence>
<name>A0AAD9Z0E3_9LECA</name>
<reference evidence="1" key="1">
    <citation type="submission" date="2022-11" db="EMBL/GenBank/DDBJ databases">
        <title>Chromosomal genome sequence assembly and mating type (MAT) locus characterization of the leprose asexual lichenized fungus Lepraria neglecta (Nyl.) Erichsen.</title>
        <authorList>
            <person name="Allen J.L."/>
            <person name="Pfeffer B."/>
        </authorList>
    </citation>
    <scope>NUCLEOTIDE SEQUENCE</scope>
    <source>
        <strain evidence="1">Allen 5258</strain>
    </source>
</reference>
<sequence length="197" mass="22694">MSKPPSSYTPENSDRSCDKCGAPASWANYQSLSFDDSLQHHLYTWLNSPQMWPIGYIIRNPYSPLHLECQIPSRNWRDAFEDLIALNSGGQMIGQQSRKKEAEVVAHLHYEDTYKQVSRINELLGREARWASLLQRIRAFGARNKINETISVVDDKAIPQTKADSQQLVEFGQRIIATLKEDERKGWPASRYKLRTQ</sequence>